<proteinExistence type="inferred from homology"/>
<dbReference type="GeneID" id="54472758"/>
<dbReference type="Proteomes" id="UP000799767">
    <property type="component" value="Unassembled WGS sequence"/>
</dbReference>
<protein>
    <submittedName>
        <fullName evidence="2">N-hydroxyarylamine O-acetyltransferase</fullName>
    </submittedName>
</protein>
<dbReference type="SUPFAM" id="SSF54001">
    <property type="entry name" value="Cysteine proteinases"/>
    <property type="match status" value="1"/>
</dbReference>
<reference evidence="2" key="1">
    <citation type="journal article" date="2020" name="Stud. Mycol.">
        <title>101 Dothideomycetes genomes: a test case for predicting lifestyles and emergence of pathogens.</title>
        <authorList>
            <person name="Haridas S."/>
            <person name="Albert R."/>
            <person name="Binder M."/>
            <person name="Bloem J."/>
            <person name="Labutti K."/>
            <person name="Salamov A."/>
            <person name="Andreopoulos B."/>
            <person name="Baker S."/>
            <person name="Barry K."/>
            <person name="Bills G."/>
            <person name="Bluhm B."/>
            <person name="Cannon C."/>
            <person name="Castanera R."/>
            <person name="Culley D."/>
            <person name="Daum C."/>
            <person name="Ezra D."/>
            <person name="Gonzalez J."/>
            <person name="Henrissat B."/>
            <person name="Kuo A."/>
            <person name="Liang C."/>
            <person name="Lipzen A."/>
            <person name="Lutzoni F."/>
            <person name="Magnuson J."/>
            <person name="Mondo S."/>
            <person name="Nolan M."/>
            <person name="Ohm R."/>
            <person name="Pangilinan J."/>
            <person name="Park H.-J."/>
            <person name="Ramirez L."/>
            <person name="Alfaro M."/>
            <person name="Sun H."/>
            <person name="Tritt A."/>
            <person name="Yoshinaga Y."/>
            <person name="Zwiers L.-H."/>
            <person name="Turgeon B."/>
            <person name="Goodwin S."/>
            <person name="Spatafora J."/>
            <person name="Crous P."/>
            <person name="Grigoriev I."/>
        </authorList>
    </citation>
    <scope>NUCLEOTIDE SEQUENCE</scope>
    <source>
        <strain evidence="2">CBS 113389</strain>
    </source>
</reference>
<dbReference type="PANTHER" id="PTHR11786">
    <property type="entry name" value="N-HYDROXYARYLAMINE O-ACETYLTRANSFERASE"/>
    <property type="match status" value="1"/>
</dbReference>
<organism evidence="2 3">
    <name type="scientific">Neohortaea acidophila</name>
    <dbReference type="NCBI Taxonomy" id="245834"/>
    <lineage>
        <taxon>Eukaryota</taxon>
        <taxon>Fungi</taxon>
        <taxon>Dikarya</taxon>
        <taxon>Ascomycota</taxon>
        <taxon>Pezizomycotina</taxon>
        <taxon>Dothideomycetes</taxon>
        <taxon>Dothideomycetidae</taxon>
        <taxon>Mycosphaerellales</taxon>
        <taxon>Teratosphaeriaceae</taxon>
        <taxon>Neohortaea</taxon>
    </lineage>
</organism>
<dbReference type="Pfam" id="PF00797">
    <property type="entry name" value="Acetyltransf_2"/>
    <property type="match status" value="1"/>
</dbReference>
<comment type="similarity">
    <text evidence="1">Belongs to the arylamine N-acetyltransferase family.</text>
</comment>
<evidence type="ECO:0000256" key="1">
    <source>
        <dbReference type="ARBA" id="ARBA00006547"/>
    </source>
</evidence>
<dbReference type="Gene3D" id="3.30.2140.20">
    <property type="match status" value="1"/>
</dbReference>
<dbReference type="RefSeq" id="XP_033585242.1">
    <property type="nucleotide sequence ID" value="XM_033731756.1"/>
</dbReference>
<gene>
    <name evidence="2" type="ORF">BDY17DRAFT_258247</name>
</gene>
<accession>A0A6A6PFE1</accession>
<dbReference type="GO" id="GO:0016407">
    <property type="term" value="F:acetyltransferase activity"/>
    <property type="evidence" value="ECO:0007669"/>
    <property type="project" value="InterPro"/>
</dbReference>
<dbReference type="OrthoDB" id="10260017at2759"/>
<dbReference type="InterPro" id="IPR053710">
    <property type="entry name" value="Arylamine_NAT_domain_sf"/>
</dbReference>
<evidence type="ECO:0000313" key="3">
    <source>
        <dbReference type="Proteomes" id="UP000799767"/>
    </source>
</evidence>
<dbReference type="EMBL" id="MU001643">
    <property type="protein sequence ID" value="KAF2478672.1"/>
    <property type="molecule type" value="Genomic_DNA"/>
</dbReference>
<dbReference type="InterPro" id="IPR038765">
    <property type="entry name" value="Papain-like_cys_pep_sf"/>
</dbReference>
<dbReference type="PANTHER" id="PTHR11786:SF0">
    <property type="entry name" value="ARYLAMINE N-ACETYLTRANSFERASE 4-RELATED"/>
    <property type="match status" value="1"/>
</dbReference>
<sequence>MLPQVPLKPEDRPRYTKDQLNAYFHMINLPPTHLKSPILSNPSLATSTQHALPLLKALVLHHLTTVPFENLSLHYSPRKTLSLDMHDLYAKIVGRNGHRGGYCMENNGLFGTVLRSLGFRVRNCAARVSRMMSPSEHVRAQQGQTYDGWNHMLNLVLLDGEWWVVDVGMGNMGPCAVYKLQDGVELESIAPRRIRLQKRAIAESYSAEEEGGGAVPKLWCFDVCYKPEVAEGEERAWIPTYAFTEAEFLPQDFEMMNYFTSTNKACLFTYVLIITKMLADEAGEKIVGDITMLNDTVRRNFGSDRKVLRECKTEKERVDALRDFFGVELTEEDSESITPELKIQ</sequence>
<dbReference type="AlphaFoldDB" id="A0A6A6PFE1"/>
<evidence type="ECO:0000313" key="2">
    <source>
        <dbReference type="EMBL" id="KAF2478672.1"/>
    </source>
</evidence>
<name>A0A6A6PFE1_9PEZI</name>
<keyword evidence="2" id="KW-0808">Transferase</keyword>
<keyword evidence="3" id="KW-1185">Reference proteome</keyword>
<dbReference type="InterPro" id="IPR001447">
    <property type="entry name" value="Arylamine_N-AcTrfase"/>
</dbReference>